<feature type="compositionally biased region" description="Acidic residues" evidence="1">
    <location>
        <begin position="1"/>
        <end position="14"/>
    </location>
</feature>
<dbReference type="VEuPathDB" id="FungiDB:PCH_Pc21g08550"/>
<dbReference type="AlphaFoldDB" id="B6HLZ7"/>
<dbReference type="Proteomes" id="UP000000724">
    <property type="component" value="Contig Pc00c21"/>
</dbReference>
<gene>
    <name evidence="2" type="ORF">Pc21g08550</name>
    <name evidence="2" type="ORF">PCH_Pc21g08550</name>
</gene>
<evidence type="ECO:0000313" key="3">
    <source>
        <dbReference type="Proteomes" id="UP000000724"/>
    </source>
</evidence>
<keyword evidence="3" id="KW-1185">Reference proteome</keyword>
<name>B6HLZ7_PENRW</name>
<feature type="region of interest" description="Disordered" evidence="1">
    <location>
        <begin position="95"/>
        <end position="124"/>
    </location>
</feature>
<reference evidence="2 3" key="1">
    <citation type="journal article" date="2008" name="Nat. Biotechnol.">
        <title>Genome sequencing and analysis of the filamentous fungus Penicillium chrysogenum.</title>
        <authorList>
            <person name="van den Berg M.A."/>
            <person name="Albang R."/>
            <person name="Albermann K."/>
            <person name="Badger J.H."/>
            <person name="Daran J.-M."/>
            <person name="Driessen A.J.M."/>
            <person name="Garcia-Estrada C."/>
            <person name="Fedorova N.D."/>
            <person name="Harris D.M."/>
            <person name="Heijne W.H.M."/>
            <person name="Joardar V.S."/>
            <person name="Kiel J.A.K.W."/>
            <person name="Kovalchuk A."/>
            <person name="Martin J.F."/>
            <person name="Nierman W.C."/>
            <person name="Nijland J.G."/>
            <person name="Pronk J.T."/>
            <person name="Roubos J.A."/>
            <person name="van der Klei I.J."/>
            <person name="van Peij N.N.M.E."/>
            <person name="Veenhuis M."/>
            <person name="von Doehren H."/>
            <person name="Wagner C."/>
            <person name="Wortman J.R."/>
            <person name="Bovenberg R.A.L."/>
        </authorList>
    </citation>
    <scope>NUCLEOTIDE SEQUENCE [LARGE SCALE GENOMIC DNA]</scope>
    <source>
        <strain evidence="3">ATCC 28089 / DSM 1075 / NRRL 1951 / Wisconsin 54-1255</strain>
    </source>
</reference>
<feature type="compositionally biased region" description="Basic and acidic residues" evidence="1">
    <location>
        <begin position="98"/>
        <end position="108"/>
    </location>
</feature>
<protein>
    <submittedName>
        <fullName evidence="2">Uncharacterized protein</fullName>
    </submittedName>
</protein>
<proteinExistence type="predicted"/>
<sequence length="124" mass="14057">MEDEEEEEEEEEEDGQRKESEAFSRTSLMPNGVLVDITFLPSQKYDGEGTTMRESLGGSVVRTEANRCPSRKVTKTQTPCLNNIPPQHLRKILQATSRGEREGEREFPDSQMALDTAPETWVEP</sequence>
<dbReference type="HOGENOM" id="CLU_2004661_0_0_1"/>
<organism evidence="2 3">
    <name type="scientific">Penicillium rubens (strain ATCC 28089 / DSM 1075 / NRRL 1951 / Wisconsin 54-1255)</name>
    <name type="common">Penicillium chrysogenum</name>
    <dbReference type="NCBI Taxonomy" id="500485"/>
    <lineage>
        <taxon>Eukaryota</taxon>
        <taxon>Fungi</taxon>
        <taxon>Dikarya</taxon>
        <taxon>Ascomycota</taxon>
        <taxon>Pezizomycotina</taxon>
        <taxon>Eurotiomycetes</taxon>
        <taxon>Eurotiomycetidae</taxon>
        <taxon>Eurotiales</taxon>
        <taxon>Aspergillaceae</taxon>
        <taxon>Penicillium</taxon>
        <taxon>Penicillium chrysogenum species complex</taxon>
    </lineage>
</organism>
<evidence type="ECO:0000313" key="2">
    <source>
        <dbReference type="EMBL" id="CAP95752.1"/>
    </source>
</evidence>
<dbReference type="OMA" id="APETWVE"/>
<feature type="region of interest" description="Disordered" evidence="1">
    <location>
        <begin position="1"/>
        <end position="29"/>
    </location>
</feature>
<evidence type="ECO:0000256" key="1">
    <source>
        <dbReference type="SAM" id="MobiDB-lite"/>
    </source>
</evidence>
<dbReference type="EMBL" id="AM920436">
    <property type="protein sequence ID" value="CAP95752.1"/>
    <property type="molecule type" value="Genomic_DNA"/>
</dbReference>
<accession>B6HLZ7</accession>